<dbReference type="InterPro" id="IPR002469">
    <property type="entry name" value="Peptidase_S9B_N"/>
</dbReference>
<dbReference type="Gene3D" id="3.40.50.1820">
    <property type="entry name" value="alpha/beta hydrolase"/>
    <property type="match status" value="1"/>
</dbReference>
<dbReference type="InterPro" id="IPR029058">
    <property type="entry name" value="AB_hydrolase_fold"/>
</dbReference>
<evidence type="ECO:0000256" key="1">
    <source>
        <dbReference type="ARBA" id="ARBA00022801"/>
    </source>
</evidence>
<dbReference type="InterPro" id="IPR001375">
    <property type="entry name" value="Peptidase_S9_cat"/>
</dbReference>
<proteinExistence type="predicted"/>
<gene>
    <name evidence="6" type="primary">yuxL_2</name>
    <name evidence="6" type="ORF">KSF_061720</name>
</gene>
<feature type="domain" description="Peptidase S9 prolyl oligopeptidase catalytic" evidence="4">
    <location>
        <begin position="573"/>
        <end position="773"/>
    </location>
</feature>
<dbReference type="EMBL" id="BNJK01000001">
    <property type="protein sequence ID" value="GHO96124.1"/>
    <property type="molecule type" value="Genomic_DNA"/>
</dbReference>
<comment type="caution">
    <text evidence="6">The sequence shown here is derived from an EMBL/GenBank/DDBJ whole genome shotgun (WGS) entry which is preliminary data.</text>
</comment>
<protein>
    <submittedName>
        <fullName evidence="6">Putative peptidase YuxL</fullName>
    </submittedName>
</protein>
<dbReference type="PANTHER" id="PTHR42776:SF27">
    <property type="entry name" value="DIPEPTIDYL PEPTIDASE FAMILY MEMBER 6"/>
    <property type="match status" value="1"/>
</dbReference>
<feature type="domain" description="Dipeptidylpeptidase IV N-terminal" evidence="5">
    <location>
        <begin position="319"/>
        <end position="381"/>
    </location>
</feature>
<evidence type="ECO:0000313" key="7">
    <source>
        <dbReference type="Proteomes" id="UP000597444"/>
    </source>
</evidence>
<dbReference type="SUPFAM" id="SSF53474">
    <property type="entry name" value="alpha/beta-Hydrolases"/>
    <property type="match status" value="1"/>
</dbReference>
<dbReference type="Gene3D" id="2.120.10.60">
    <property type="entry name" value="Tricorn protease N-terminal domain"/>
    <property type="match status" value="1"/>
</dbReference>
<evidence type="ECO:0000313" key="6">
    <source>
        <dbReference type="EMBL" id="GHO96124.1"/>
    </source>
</evidence>
<name>A0A8J3IQK9_9CHLR</name>
<feature type="compositionally biased region" description="Polar residues" evidence="3">
    <location>
        <begin position="46"/>
        <end position="56"/>
    </location>
</feature>
<dbReference type="InterPro" id="IPR011042">
    <property type="entry name" value="6-blade_b-propeller_TolB-like"/>
</dbReference>
<dbReference type="Pfam" id="PF07676">
    <property type="entry name" value="PD40"/>
    <property type="match status" value="1"/>
</dbReference>
<keyword evidence="2" id="KW-0645">Protease</keyword>
<sequence length="775" mass="85001">MEDHKDMPTPHSIIPAENNQASATPPASQDLPAQETDNADTTDNAPTGSTNNTTTDSIDEQTEVHPPAIPEQEAALEAPVEDSASPASEAATTIEQPAIEDKPETAVPAQPASENKTIVAHPSPSALPYMSIEDLLALQIAGDPQISPDGSLIAFTVLQCHAEENITSSAIWLVNSAGGKNASPWQITGGEYHDSQPRWSPDGRTLAFVSDRTGTAQIFLLSLRGGEARQLSSLTQGVSAYSWRPDGAMLLAHSLWKPGDDQSDSQPNNAANIYTRIDAHWDGDGYKYARHQQLWLLPLEGEAIRLTSEPVDLLQSCWSPDGQEIVFAANRRPDPDLSVSMALWVLTVATGQLRRLTPEDGLAQMPSWSPDGQKIAYLYTADQTETSNIAPWIVSPGGGGIGHPAVTGAEQLTCQAWIIDELREEYLARPQWYPDSKALLVPVQERGQLHLHRLDLEQNTRTQITSGNGRYISAQISNNGQSVALVRADWFTPGDIWGMDSNGQNLRKLTKVNDTLLRGRQVVRPKRITWQGADGLEIEGFLYLPPLAENTRAPLIVTPHGGPSLAWGDAYIHEFQVLAGRGYAVLAPNIRGSAGYGEEFCRRILNDWGGKDFHDLMAGVAHVIAHEAIDEKRVGIGGISYGGYMTNWAITQTSFFKAAVSRNGISSIVTAGLLSDQTIWFHLSMDNETLQQQRSPLTFVDTITTPLLLLHGESDLRCPTSESMQLFVALRKRKRTVELVSYPSASHLMDWPQVGQPQQRVDRLRRSLEWFEHFV</sequence>
<dbReference type="PANTHER" id="PTHR42776">
    <property type="entry name" value="SERINE PEPTIDASE S9 FAMILY MEMBER"/>
    <property type="match status" value="1"/>
</dbReference>
<dbReference type="GO" id="GO:0006508">
    <property type="term" value="P:proteolysis"/>
    <property type="evidence" value="ECO:0007669"/>
    <property type="project" value="InterPro"/>
</dbReference>
<dbReference type="Pfam" id="PF00930">
    <property type="entry name" value="DPPIV_N"/>
    <property type="match status" value="1"/>
</dbReference>
<dbReference type="Pfam" id="PF00326">
    <property type="entry name" value="Peptidase_S9"/>
    <property type="match status" value="1"/>
</dbReference>
<organism evidence="6 7">
    <name type="scientific">Reticulibacter mediterranei</name>
    <dbReference type="NCBI Taxonomy" id="2778369"/>
    <lineage>
        <taxon>Bacteria</taxon>
        <taxon>Bacillati</taxon>
        <taxon>Chloroflexota</taxon>
        <taxon>Ktedonobacteria</taxon>
        <taxon>Ktedonobacterales</taxon>
        <taxon>Reticulibacteraceae</taxon>
        <taxon>Reticulibacter</taxon>
    </lineage>
</organism>
<evidence type="ECO:0000256" key="3">
    <source>
        <dbReference type="SAM" id="MobiDB-lite"/>
    </source>
</evidence>
<dbReference type="AlphaFoldDB" id="A0A8J3IQK9"/>
<dbReference type="RefSeq" id="WP_220206767.1">
    <property type="nucleotide sequence ID" value="NZ_BNJK01000001.1"/>
</dbReference>
<keyword evidence="2" id="KW-0720">Serine protease</keyword>
<evidence type="ECO:0000256" key="2">
    <source>
        <dbReference type="ARBA" id="ARBA00022825"/>
    </source>
</evidence>
<keyword evidence="1" id="KW-0378">Hydrolase</keyword>
<dbReference type="Gene3D" id="2.120.10.30">
    <property type="entry name" value="TolB, C-terminal domain"/>
    <property type="match status" value="2"/>
</dbReference>
<reference evidence="6" key="1">
    <citation type="submission" date="2020-10" db="EMBL/GenBank/DDBJ databases">
        <title>Taxonomic study of unclassified bacteria belonging to the class Ktedonobacteria.</title>
        <authorList>
            <person name="Yabe S."/>
            <person name="Wang C.M."/>
            <person name="Zheng Y."/>
            <person name="Sakai Y."/>
            <person name="Cavaletti L."/>
            <person name="Monciardini P."/>
            <person name="Donadio S."/>
        </authorList>
    </citation>
    <scope>NUCLEOTIDE SEQUENCE</scope>
    <source>
        <strain evidence="6">ID150040</strain>
    </source>
</reference>
<dbReference type="Proteomes" id="UP000597444">
    <property type="component" value="Unassembled WGS sequence"/>
</dbReference>
<dbReference type="GO" id="GO:0004252">
    <property type="term" value="F:serine-type endopeptidase activity"/>
    <property type="evidence" value="ECO:0007669"/>
    <property type="project" value="TreeGrafter"/>
</dbReference>
<feature type="region of interest" description="Disordered" evidence="3">
    <location>
        <begin position="1"/>
        <end position="116"/>
    </location>
</feature>
<feature type="compositionally biased region" description="Polar residues" evidence="3">
    <location>
        <begin position="17"/>
        <end position="27"/>
    </location>
</feature>
<evidence type="ECO:0000259" key="4">
    <source>
        <dbReference type="Pfam" id="PF00326"/>
    </source>
</evidence>
<dbReference type="SUPFAM" id="SSF82171">
    <property type="entry name" value="DPP6 N-terminal domain-like"/>
    <property type="match status" value="1"/>
</dbReference>
<dbReference type="InterPro" id="IPR011659">
    <property type="entry name" value="WD40"/>
</dbReference>
<keyword evidence="7" id="KW-1185">Reference proteome</keyword>
<accession>A0A8J3IQK9</accession>
<evidence type="ECO:0000259" key="5">
    <source>
        <dbReference type="Pfam" id="PF00930"/>
    </source>
</evidence>